<dbReference type="PANTHER" id="PTHR44337">
    <property type="entry name" value="CARCINOEMBRYONIC ANTIGEN-RELATED CELL ADHESION MOLECULE 8"/>
    <property type="match status" value="1"/>
</dbReference>
<proteinExistence type="predicted"/>
<feature type="domain" description="Ig-like" evidence="5">
    <location>
        <begin position="145"/>
        <end position="226"/>
    </location>
</feature>
<name>A0A8X8BIA6_POLSE</name>
<gene>
    <name evidence="6" type="primary">Ceacam1</name>
    <name evidence="6" type="ORF">GTO96_0015986</name>
</gene>
<dbReference type="InterPro" id="IPR003598">
    <property type="entry name" value="Ig_sub2"/>
</dbReference>
<evidence type="ECO:0000313" key="6">
    <source>
        <dbReference type="EMBL" id="KAG2458653.1"/>
    </source>
</evidence>
<dbReference type="InterPro" id="IPR036179">
    <property type="entry name" value="Ig-like_dom_sf"/>
</dbReference>
<dbReference type="InterPro" id="IPR003599">
    <property type="entry name" value="Ig_sub"/>
</dbReference>
<dbReference type="SUPFAM" id="SSF48726">
    <property type="entry name" value="Immunoglobulin"/>
    <property type="match status" value="2"/>
</dbReference>
<evidence type="ECO:0000313" key="7">
    <source>
        <dbReference type="Proteomes" id="UP000886611"/>
    </source>
</evidence>
<dbReference type="Proteomes" id="UP000886611">
    <property type="component" value="Unassembled WGS sequence"/>
</dbReference>
<keyword evidence="7" id="KW-1185">Reference proteome</keyword>
<feature type="non-terminal residue" evidence="6">
    <location>
        <position position="226"/>
    </location>
</feature>
<protein>
    <submittedName>
        <fullName evidence="6">CEAM1 protein</fullName>
    </submittedName>
</protein>
<evidence type="ECO:0000256" key="3">
    <source>
        <dbReference type="ARBA" id="ARBA00023180"/>
    </source>
</evidence>
<dbReference type="Pfam" id="PF13927">
    <property type="entry name" value="Ig_3"/>
    <property type="match status" value="2"/>
</dbReference>
<evidence type="ECO:0000259" key="5">
    <source>
        <dbReference type="PROSITE" id="PS50835"/>
    </source>
</evidence>
<evidence type="ECO:0000256" key="4">
    <source>
        <dbReference type="ARBA" id="ARBA00023319"/>
    </source>
</evidence>
<evidence type="ECO:0000256" key="1">
    <source>
        <dbReference type="ARBA" id="ARBA00022729"/>
    </source>
</evidence>
<dbReference type="PANTHER" id="PTHR44337:SF20">
    <property type="entry name" value="CARCINOEMBRYONIC ANTIGEN-RELATED CELL ADHESION MOLECULE 5-RELATED"/>
    <property type="match status" value="1"/>
</dbReference>
<keyword evidence="4" id="KW-0393">Immunoglobulin domain</keyword>
<dbReference type="Gene3D" id="2.60.40.10">
    <property type="entry name" value="Immunoglobulins"/>
    <property type="match status" value="2"/>
</dbReference>
<keyword evidence="2" id="KW-1015">Disulfide bond</keyword>
<dbReference type="AlphaFoldDB" id="A0A8X8BIA6"/>
<feature type="domain" description="Ig-like" evidence="5">
    <location>
        <begin position="57"/>
        <end position="137"/>
    </location>
</feature>
<dbReference type="InterPro" id="IPR013783">
    <property type="entry name" value="Ig-like_fold"/>
</dbReference>
<dbReference type="InterPro" id="IPR007110">
    <property type="entry name" value="Ig-like_dom"/>
</dbReference>
<keyword evidence="3" id="KW-0325">Glycoprotein</keyword>
<dbReference type="PROSITE" id="PS50835">
    <property type="entry name" value="IG_LIKE"/>
    <property type="match status" value="2"/>
</dbReference>
<organism evidence="6 7">
    <name type="scientific">Polypterus senegalus</name>
    <name type="common">Senegal bichir</name>
    <dbReference type="NCBI Taxonomy" id="55291"/>
    <lineage>
        <taxon>Eukaryota</taxon>
        <taxon>Metazoa</taxon>
        <taxon>Chordata</taxon>
        <taxon>Craniata</taxon>
        <taxon>Vertebrata</taxon>
        <taxon>Euteleostomi</taxon>
        <taxon>Actinopterygii</taxon>
        <taxon>Polypteriformes</taxon>
        <taxon>Polypteridae</taxon>
        <taxon>Polypterus</taxon>
    </lineage>
</organism>
<feature type="non-terminal residue" evidence="6">
    <location>
        <position position="1"/>
    </location>
</feature>
<dbReference type="InterPro" id="IPR052598">
    <property type="entry name" value="IgSF_CEA-related"/>
</dbReference>
<sequence length="226" mass="24440">MPAASRSTPGVPAPLPQHFRVQGPKGIGASLAVTMGPYRIELQSSVPVAPKDGPELPILSVSPNKPVYAAGSSLILQCSAQSNPTAQYQWFLNGISLNKRGQELEIRNIQVDQAGNYTCWAYNNVTLRYAAAHRDIDVIDPVSVPTIQSNVTNPAEFNDTVTLTCTASGSDVSFRWFNGSSEVLDIQRIHLSADNRTLTISGLLRSDDGPFYCYVYNHVSNGTSSL</sequence>
<accession>A0A8X8BIA6</accession>
<dbReference type="EMBL" id="JAATIS010006862">
    <property type="protein sequence ID" value="KAG2458653.1"/>
    <property type="molecule type" value="Genomic_DNA"/>
</dbReference>
<dbReference type="SMART" id="SM00408">
    <property type="entry name" value="IGc2"/>
    <property type="match status" value="2"/>
</dbReference>
<evidence type="ECO:0000256" key="2">
    <source>
        <dbReference type="ARBA" id="ARBA00023157"/>
    </source>
</evidence>
<dbReference type="SMART" id="SM00409">
    <property type="entry name" value="IG"/>
    <property type="match status" value="2"/>
</dbReference>
<reference evidence="6 7" key="1">
    <citation type="journal article" date="2021" name="Cell">
        <title>Tracing the genetic footprints of vertebrate landing in non-teleost ray-finned fishes.</title>
        <authorList>
            <person name="Bi X."/>
            <person name="Wang K."/>
            <person name="Yang L."/>
            <person name="Pan H."/>
            <person name="Jiang H."/>
            <person name="Wei Q."/>
            <person name="Fang M."/>
            <person name="Yu H."/>
            <person name="Zhu C."/>
            <person name="Cai Y."/>
            <person name="He Y."/>
            <person name="Gan X."/>
            <person name="Zeng H."/>
            <person name="Yu D."/>
            <person name="Zhu Y."/>
            <person name="Jiang H."/>
            <person name="Qiu Q."/>
            <person name="Yang H."/>
            <person name="Zhang Y.E."/>
            <person name="Wang W."/>
            <person name="Zhu M."/>
            <person name="He S."/>
            <person name="Zhang G."/>
        </authorList>
    </citation>
    <scope>NUCLEOTIDE SEQUENCE [LARGE SCALE GENOMIC DNA]</scope>
    <source>
        <strain evidence="6">Bchr_013</strain>
    </source>
</reference>
<keyword evidence="1" id="KW-0732">Signal</keyword>
<comment type="caution">
    <text evidence="6">The sequence shown here is derived from an EMBL/GenBank/DDBJ whole genome shotgun (WGS) entry which is preliminary data.</text>
</comment>